<dbReference type="Proteomes" id="UP001633002">
    <property type="component" value="Unassembled WGS sequence"/>
</dbReference>
<name>A0ABD3GAW6_9MARC</name>
<dbReference type="EMBL" id="JBJQOH010000008">
    <property type="protein sequence ID" value="KAL3675215.1"/>
    <property type="molecule type" value="Genomic_DNA"/>
</dbReference>
<sequence>MADPTGMVTPTRPSRVHVTPIALWELGDLPRRVRENLLQAGLWLFMIGLYDIPQDPGRFRSDAPPAEHPWHWDPVLWPPIAVIGTDDTGALEPNGFPTAMIHWSPLYMVARNFLSLTGAVSNLTHLYSRISDALFLGVLYGEPVNFAGFVFRKLVFYLRKFQTSTKASTRARDREHRTFNMMPVLLRLIEIK</sequence>
<organism evidence="1 2">
    <name type="scientific">Riccia sorocarpa</name>
    <dbReference type="NCBI Taxonomy" id="122646"/>
    <lineage>
        <taxon>Eukaryota</taxon>
        <taxon>Viridiplantae</taxon>
        <taxon>Streptophyta</taxon>
        <taxon>Embryophyta</taxon>
        <taxon>Marchantiophyta</taxon>
        <taxon>Marchantiopsida</taxon>
        <taxon>Marchantiidae</taxon>
        <taxon>Marchantiales</taxon>
        <taxon>Ricciaceae</taxon>
        <taxon>Riccia</taxon>
    </lineage>
</organism>
<evidence type="ECO:0000313" key="2">
    <source>
        <dbReference type="Proteomes" id="UP001633002"/>
    </source>
</evidence>
<proteinExistence type="predicted"/>
<accession>A0ABD3GAW6</accession>
<reference evidence="1 2" key="1">
    <citation type="submission" date="2024-09" db="EMBL/GenBank/DDBJ databases">
        <title>Chromosome-scale assembly of Riccia sorocarpa.</title>
        <authorList>
            <person name="Paukszto L."/>
        </authorList>
    </citation>
    <scope>NUCLEOTIDE SEQUENCE [LARGE SCALE GENOMIC DNA]</scope>
    <source>
        <strain evidence="1">LP-2024</strain>
        <tissue evidence="1">Aerial parts of the thallus</tissue>
    </source>
</reference>
<dbReference type="AlphaFoldDB" id="A0ABD3GAW6"/>
<comment type="caution">
    <text evidence="1">The sequence shown here is derived from an EMBL/GenBank/DDBJ whole genome shotgun (WGS) entry which is preliminary data.</text>
</comment>
<evidence type="ECO:0000313" key="1">
    <source>
        <dbReference type="EMBL" id="KAL3675215.1"/>
    </source>
</evidence>
<protein>
    <submittedName>
        <fullName evidence="1">Uncharacterized protein</fullName>
    </submittedName>
</protein>
<gene>
    <name evidence="1" type="ORF">R1sor_025163</name>
</gene>
<keyword evidence="2" id="KW-1185">Reference proteome</keyword>